<dbReference type="Pfam" id="PF01381">
    <property type="entry name" value="HTH_3"/>
    <property type="match status" value="1"/>
</dbReference>
<gene>
    <name evidence="2" type="ORF">H9646_01770</name>
</gene>
<reference evidence="2 3" key="1">
    <citation type="submission" date="2020-08" db="EMBL/GenBank/DDBJ databases">
        <title>A Genomic Blueprint of the Chicken Gut Microbiome.</title>
        <authorList>
            <person name="Gilroy R."/>
            <person name="Ravi A."/>
            <person name="Getino M."/>
            <person name="Pursley I."/>
            <person name="Horton D.L."/>
            <person name="Alikhan N.-F."/>
            <person name="Baker D."/>
            <person name="Gharbi K."/>
            <person name="Hall N."/>
            <person name="Watson M."/>
            <person name="Adriaenssens E.M."/>
            <person name="Foster-Nyarko E."/>
            <person name="Jarju S."/>
            <person name="Secka A."/>
            <person name="Antonio M."/>
            <person name="Oren A."/>
            <person name="Chaudhuri R."/>
            <person name="La Ragione R.M."/>
            <person name="Hildebrand F."/>
            <person name="Pallen M.J."/>
        </authorList>
    </citation>
    <scope>NUCLEOTIDE SEQUENCE [LARGE SCALE GENOMIC DNA]</scope>
    <source>
        <strain evidence="2 3">Sa2CVA6</strain>
    </source>
</reference>
<evidence type="ECO:0000313" key="2">
    <source>
        <dbReference type="EMBL" id="MBD7959195.1"/>
    </source>
</evidence>
<dbReference type="Proteomes" id="UP000634919">
    <property type="component" value="Unassembled WGS sequence"/>
</dbReference>
<organism evidence="2 3">
    <name type="scientific">Comamonas avium</name>
    <dbReference type="NCBI Taxonomy" id="2762231"/>
    <lineage>
        <taxon>Bacteria</taxon>
        <taxon>Pseudomonadati</taxon>
        <taxon>Pseudomonadota</taxon>
        <taxon>Betaproteobacteria</taxon>
        <taxon>Burkholderiales</taxon>
        <taxon>Comamonadaceae</taxon>
        <taxon>Comamonas</taxon>
    </lineage>
</organism>
<dbReference type="SUPFAM" id="SSF47413">
    <property type="entry name" value="lambda repressor-like DNA-binding domains"/>
    <property type="match status" value="1"/>
</dbReference>
<dbReference type="PROSITE" id="PS50943">
    <property type="entry name" value="HTH_CROC1"/>
    <property type="match status" value="1"/>
</dbReference>
<protein>
    <submittedName>
        <fullName evidence="2">Helix-turn-helix transcriptional regulator</fullName>
    </submittedName>
</protein>
<dbReference type="InterPro" id="IPR010982">
    <property type="entry name" value="Lambda_DNA-bd_dom_sf"/>
</dbReference>
<evidence type="ECO:0000259" key="1">
    <source>
        <dbReference type="PROSITE" id="PS50943"/>
    </source>
</evidence>
<comment type="caution">
    <text evidence="2">The sequence shown here is derived from an EMBL/GenBank/DDBJ whole genome shotgun (WGS) entry which is preliminary data.</text>
</comment>
<proteinExistence type="predicted"/>
<dbReference type="SMART" id="SM00530">
    <property type="entry name" value="HTH_XRE"/>
    <property type="match status" value="1"/>
</dbReference>
<sequence length="94" mass="10403">MNHTTPTPELADKPSHPLVAALTAVRKSRQMTQADLASQAGLSRMTVQRLESNGLDPRLSTLQEMARVLGQELVVIPAQLHEAHEQWLQERTAV</sequence>
<feature type="domain" description="HTH cro/C1-type" evidence="1">
    <location>
        <begin position="22"/>
        <end position="76"/>
    </location>
</feature>
<dbReference type="InterPro" id="IPR001387">
    <property type="entry name" value="Cro/C1-type_HTH"/>
</dbReference>
<accession>A0ABR8S6T8</accession>
<name>A0ABR8S6T8_9BURK</name>
<dbReference type="CDD" id="cd00093">
    <property type="entry name" value="HTH_XRE"/>
    <property type="match status" value="1"/>
</dbReference>
<keyword evidence="3" id="KW-1185">Reference proteome</keyword>
<dbReference type="EMBL" id="JACSQK010000001">
    <property type="protein sequence ID" value="MBD7959195.1"/>
    <property type="molecule type" value="Genomic_DNA"/>
</dbReference>
<dbReference type="RefSeq" id="WP_191721603.1">
    <property type="nucleotide sequence ID" value="NZ_JACSQK010000001.1"/>
</dbReference>
<dbReference type="Gene3D" id="1.10.260.40">
    <property type="entry name" value="lambda repressor-like DNA-binding domains"/>
    <property type="match status" value="1"/>
</dbReference>
<evidence type="ECO:0000313" key="3">
    <source>
        <dbReference type="Proteomes" id="UP000634919"/>
    </source>
</evidence>